<accession>A0AAJ4TKM0</accession>
<dbReference type="KEGG" id="fsr:KQR59_07980"/>
<dbReference type="PANTHER" id="PTHR10443:SF12">
    <property type="entry name" value="DIPEPTIDASE"/>
    <property type="match status" value="1"/>
</dbReference>
<reference evidence="1 2" key="1">
    <citation type="submission" date="2021-06" db="EMBL/GenBank/DDBJ databases">
        <title>Ulceroglandular infection and bacteremia caused by Francisella salimarina in an immunocompromised patient, France.</title>
        <authorList>
            <person name="Hennebique A."/>
            <person name="Caspar Y."/>
            <person name="Maurin M."/>
            <person name="Boisset S."/>
            <person name="Pelloux I."/>
            <person name="Gallego-Hernanz M.P."/>
            <person name="Burucoa C."/>
            <person name="Cazenave-Roblot F."/>
            <person name="Plouzeau C."/>
            <person name="Rammaert B."/>
        </authorList>
    </citation>
    <scope>NUCLEOTIDE SEQUENCE [LARGE SCALE GENOMIC DNA]</scope>
    <source>
        <strain evidence="1 2">CHUGA-F75</strain>
    </source>
</reference>
<name>A0AAJ4TKM0_9GAMM</name>
<dbReference type="InterPro" id="IPR008257">
    <property type="entry name" value="Pept_M19"/>
</dbReference>
<dbReference type="GO" id="GO:0006508">
    <property type="term" value="P:proteolysis"/>
    <property type="evidence" value="ECO:0007669"/>
    <property type="project" value="InterPro"/>
</dbReference>
<dbReference type="PROSITE" id="PS51365">
    <property type="entry name" value="RENAL_DIPEPTIDASE_2"/>
    <property type="match status" value="1"/>
</dbReference>
<dbReference type="GO" id="GO:0070573">
    <property type="term" value="F:metallodipeptidase activity"/>
    <property type="evidence" value="ECO:0007669"/>
    <property type="project" value="InterPro"/>
</dbReference>
<dbReference type="Pfam" id="PF01244">
    <property type="entry name" value="Peptidase_M19"/>
    <property type="match status" value="1"/>
</dbReference>
<evidence type="ECO:0000313" key="2">
    <source>
        <dbReference type="Proteomes" id="UP000683421"/>
    </source>
</evidence>
<dbReference type="RefSeq" id="WP_216692020.1">
    <property type="nucleotide sequence ID" value="NZ_CP076680.1"/>
</dbReference>
<protein>
    <submittedName>
        <fullName evidence="1">Dipeptidase</fullName>
    </submittedName>
</protein>
<dbReference type="EMBL" id="CP076680">
    <property type="protein sequence ID" value="QWU99030.1"/>
    <property type="molecule type" value="Genomic_DNA"/>
</dbReference>
<dbReference type="PANTHER" id="PTHR10443">
    <property type="entry name" value="MICROSOMAL DIPEPTIDASE"/>
    <property type="match status" value="1"/>
</dbReference>
<sequence>MFIIDGCCPLLVDRSKIQDYREGGCSIVTPTVGQNYGYSLTYGYVKEWFDFVNSSEDLLLIKDLSDLEKLQNSQKLGVVFHFQGTDAIEGDIDNVTVFKQLGVNIMQLTYNKKNLIGSGCEVEQDQGLTSLGLDFIDKCNKEKVIIDCAHTGEKTSLQAIERSSSPVIISHANPYECHSTQSSRNVSRRLIKAIADNGGVIGLTGFPPFLTSDNHPSTDCFMKHLNYLIDIAGIEHVSLGLDYYEGMSPYMSDVEAKAFYDKMKSRGDWSDDYTPPPHYYPEGIETPKKIKNLIPIMQKYGYKDSDIAKVMGENLLRIYKEVW</sequence>
<proteinExistence type="predicted"/>
<gene>
    <name evidence="1" type="ORF">KQR59_07980</name>
</gene>
<keyword evidence="2" id="KW-1185">Reference proteome</keyword>
<dbReference type="AlphaFoldDB" id="A0AAJ4TKM0"/>
<organism evidence="1 2">
    <name type="scientific">Francisella salimarina</name>
    <dbReference type="NCBI Taxonomy" id="2599927"/>
    <lineage>
        <taxon>Bacteria</taxon>
        <taxon>Pseudomonadati</taxon>
        <taxon>Pseudomonadota</taxon>
        <taxon>Gammaproteobacteria</taxon>
        <taxon>Thiotrichales</taxon>
        <taxon>Francisellaceae</taxon>
        <taxon>Francisella</taxon>
    </lineage>
</organism>
<dbReference type="Proteomes" id="UP000683421">
    <property type="component" value="Chromosome"/>
</dbReference>
<evidence type="ECO:0000313" key="1">
    <source>
        <dbReference type="EMBL" id="QWU99030.1"/>
    </source>
</evidence>